<dbReference type="Gene3D" id="3.40.5.10">
    <property type="entry name" value="Ribosomal protein L9, N-terminal domain"/>
    <property type="match status" value="1"/>
</dbReference>
<keyword evidence="10" id="KW-1185">Reference proteome</keyword>
<dbReference type="Gene3D" id="3.10.430.100">
    <property type="entry name" value="Ribosomal protein L9, C-terminal domain"/>
    <property type="match status" value="1"/>
</dbReference>
<dbReference type="EMBL" id="BMHF01000015">
    <property type="protein sequence ID" value="GGA47087.1"/>
    <property type="molecule type" value="Genomic_DNA"/>
</dbReference>
<evidence type="ECO:0000259" key="8">
    <source>
        <dbReference type="PROSITE" id="PS00651"/>
    </source>
</evidence>
<accession>A0ABQ1GNI5</accession>
<feature type="domain" description="Ribosomal protein L9" evidence="8">
    <location>
        <begin position="13"/>
        <end position="40"/>
    </location>
</feature>
<keyword evidence="4 7" id="KW-0689">Ribosomal protein</keyword>
<reference evidence="10" key="1">
    <citation type="journal article" date="2019" name="Int. J. Syst. Evol. Microbiol.">
        <title>The Global Catalogue of Microorganisms (GCM) 10K type strain sequencing project: providing services to taxonomists for standard genome sequencing and annotation.</title>
        <authorList>
            <consortium name="The Broad Institute Genomics Platform"/>
            <consortium name="The Broad Institute Genome Sequencing Center for Infectious Disease"/>
            <person name="Wu L."/>
            <person name="Ma J."/>
        </authorList>
    </citation>
    <scope>NUCLEOTIDE SEQUENCE [LARGE SCALE GENOMIC DNA]</scope>
    <source>
        <strain evidence="10">CGMCC 1.15044</strain>
    </source>
</reference>
<dbReference type="Proteomes" id="UP000609323">
    <property type="component" value="Unassembled WGS sequence"/>
</dbReference>
<organism evidence="9 10">
    <name type="scientific">Paenibacillus physcomitrellae</name>
    <dbReference type="NCBI Taxonomy" id="1619311"/>
    <lineage>
        <taxon>Bacteria</taxon>
        <taxon>Bacillati</taxon>
        <taxon>Bacillota</taxon>
        <taxon>Bacilli</taxon>
        <taxon>Bacillales</taxon>
        <taxon>Paenibacillaceae</taxon>
        <taxon>Paenibacillus</taxon>
    </lineage>
</organism>
<dbReference type="InterPro" id="IPR036935">
    <property type="entry name" value="Ribosomal_bL9_N_sf"/>
</dbReference>
<proteinExistence type="inferred from homology"/>
<dbReference type="Pfam" id="PF03948">
    <property type="entry name" value="Ribosomal_L9_C"/>
    <property type="match status" value="1"/>
</dbReference>
<keyword evidence="2 7" id="KW-0699">rRNA-binding</keyword>
<dbReference type="InterPro" id="IPR000244">
    <property type="entry name" value="Ribosomal_bL9"/>
</dbReference>
<dbReference type="InterPro" id="IPR020594">
    <property type="entry name" value="Ribosomal_bL9_bac/chp"/>
</dbReference>
<evidence type="ECO:0000256" key="5">
    <source>
        <dbReference type="ARBA" id="ARBA00023274"/>
    </source>
</evidence>
<dbReference type="HAMAP" id="MF_00503">
    <property type="entry name" value="Ribosomal_bL9"/>
    <property type="match status" value="1"/>
</dbReference>
<protein>
    <recommendedName>
        <fullName evidence="6 7">Large ribosomal subunit protein bL9</fullName>
    </recommendedName>
</protein>
<dbReference type="Pfam" id="PF01281">
    <property type="entry name" value="Ribosomal_L9_N"/>
    <property type="match status" value="1"/>
</dbReference>
<keyword evidence="5 7" id="KW-0687">Ribonucleoprotein</keyword>
<sequence>MKVIFLKDMKGQGKKGEIKEVSEGYAQNFLLPRGVAKPATEGNVKNQEMQNLSEQKRKAQEKEDAIALGKKLEETAVNLKAKAGEGGRLFGAITSKQVAEALQKEHGIKIDKRKIEMQDPIRTLGVTQVPVKLHPDVKSTMKVHVVEE</sequence>
<dbReference type="SUPFAM" id="SSF55653">
    <property type="entry name" value="Ribosomal protein L9 C-domain"/>
    <property type="match status" value="1"/>
</dbReference>
<evidence type="ECO:0000256" key="2">
    <source>
        <dbReference type="ARBA" id="ARBA00022730"/>
    </source>
</evidence>
<comment type="similarity">
    <text evidence="1 7">Belongs to the bacterial ribosomal protein bL9 family.</text>
</comment>
<evidence type="ECO:0000256" key="7">
    <source>
        <dbReference type="HAMAP-Rule" id="MF_00503"/>
    </source>
</evidence>
<dbReference type="GO" id="GO:0005840">
    <property type="term" value="C:ribosome"/>
    <property type="evidence" value="ECO:0007669"/>
    <property type="project" value="UniProtKB-KW"/>
</dbReference>
<dbReference type="InterPro" id="IPR020070">
    <property type="entry name" value="Ribosomal_bL9_N"/>
</dbReference>
<dbReference type="SUPFAM" id="SSF55658">
    <property type="entry name" value="L9 N-domain-like"/>
    <property type="match status" value="1"/>
</dbReference>
<dbReference type="InterPro" id="IPR036791">
    <property type="entry name" value="Ribosomal_bL9_C_sf"/>
</dbReference>
<dbReference type="InterPro" id="IPR020069">
    <property type="entry name" value="Ribosomal_bL9_C"/>
</dbReference>
<evidence type="ECO:0000256" key="4">
    <source>
        <dbReference type="ARBA" id="ARBA00022980"/>
    </source>
</evidence>
<evidence type="ECO:0000256" key="3">
    <source>
        <dbReference type="ARBA" id="ARBA00022884"/>
    </source>
</evidence>
<evidence type="ECO:0000313" key="9">
    <source>
        <dbReference type="EMBL" id="GGA47087.1"/>
    </source>
</evidence>
<dbReference type="InterPro" id="IPR009027">
    <property type="entry name" value="Ribosomal_bL9/RNase_H1_N"/>
</dbReference>
<evidence type="ECO:0000256" key="6">
    <source>
        <dbReference type="ARBA" id="ARBA00035292"/>
    </source>
</evidence>
<keyword evidence="3 7" id="KW-0694">RNA-binding</keyword>
<name>A0ABQ1GNI5_9BACL</name>
<dbReference type="PROSITE" id="PS00651">
    <property type="entry name" value="RIBOSOMAL_L9"/>
    <property type="match status" value="1"/>
</dbReference>
<evidence type="ECO:0000256" key="1">
    <source>
        <dbReference type="ARBA" id="ARBA00010605"/>
    </source>
</evidence>
<dbReference type="RefSeq" id="WP_094094773.1">
    <property type="nucleotide sequence ID" value="NZ_BMHF01000015.1"/>
</dbReference>
<evidence type="ECO:0000313" key="10">
    <source>
        <dbReference type="Proteomes" id="UP000609323"/>
    </source>
</evidence>
<comment type="caution">
    <text evidence="9">The sequence shown here is derived from an EMBL/GenBank/DDBJ whole genome shotgun (WGS) entry which is preliminary data.</text>
</comment>
<comment type="function">
    <text evidence="7">Binds to the 23S rRNA.</text>
</comment>
<dbReference type="NCBIfam" id="TIGR00158">
    <property type="entry name" value="L9"/>
    <property type="match status" value="1"/>
</dbReference>
<gene>
    <name evidence="7 9" type="primary">rplI</name>
    <name evidence="9" type="ORF">GCM10010917_35430</name>
</gene>
<dbReference type="PANTHER" id="PTHR21368">
    <property type="entry name" value="50S RIBOSOMAL PROTEIN L9"/>
    <property type="match status" value="1"/>
</dbReference>